<keyword evidence="1" id="KW-1133">Transmembrane helix</keyword>
<name>A0A0B8PG15_9VIBR</name>
<sequence length="97" mass="11250">MIEFEYPWMAILLFLPYVVYRFSPAYKESKSSLQVPFFTRLVEVSGEQPTKNAAELNRRRLQWVIVVVSYLSLVAALMNLCGWVSLSNSENQLAKSW</sequence>
<feature type="transmembrane region" description="Helical" evidence="1">
    <location>
        <begin position="6"/>
        <end position="23"/>
    </location>
</feature>
<evidence type="ECO:0000313" key="2">
    <source>
        <dbReference type="EMBL" id="GAM63562.1"/>
    </source>
</evidence>
<accession>A0A0B8PG15</accession>
<organism evidence="2 3">
    <name type="scientific">Vibrio ishigakensis</name>
    <dbReference type="NCBI Taxonomy" id="1481914"/>
    <lineage>
        <taxon>Bacteria</taxon>
        <taxon>Pseudomonadati</taxon>
        <taxon>Pseudomonadota</taxon>
        <taxon>Gammaproteobacteria</taxon>
        <taxon>Vibrionales</taxon>
        <taxon>Vibrionaceae</taxon>
        <taxon>Vibrio</taxon>
    </lineage>
</organism>
<gene>
    <name evidence="2" type="ORF">JCM19232_2542</name>
</gene>
<comment type="caution">
    <text evidence="2">The sequence shown here is derived from an EMBL/GenBank/DDBJ whole genome shotgun (WGS) entry which is preliminary data.</text>
</comment>
<dbReference type="AlphaFoldDB" id="A0A0B8PG15"/>
<keyword evidence="1" id="KW-0472">Membrane</keyword>
<dbReference type="Proteomes" id="UP000031670">
    <property type="component" value="Unassembled WGS sequence"/>
</dbReference>
<evidence type="ECO:0000313" key="3">
    <source>
        <dbReference type="Proteomes" id="UP000031670"/>
    </source>
</evidence>
<protein>
    <submittedName>
        <fullName evidence="2">Bacteroides aerotolerance operon</fullName>
    </submittedName>
</protein>
<feature type="transmembrane region" description="Helical" evidence="1">
    <location>
        <begin position="61"/>
        <end position="86"/>
    </location>
</feature>
<evidence type="ECO:0000256" key="1">
    <source>
        <dbReference type="SAM" id="Phobius"/>
    </source>
</evidence>
<reference evidence="2 3" key="1">
    <citation type="submission" date="2015-01" db="EMBL/GenBank/DDBJ databases">
        <title>Vibrio sp. C5 JCM 19232 whole genome shotgun sequence.</title>
        <authorList>
            <person name="Sawabe T."/>
            <person name="Meirelles P."/>
            <person name="Feng G."/>
            <person name="Sayaka M."/>
            <person name="Hattori M."/>
            <person name="Ohkuma M."/>
        </authorList>
    </citation>
    <scope>NUCLEOTIDE SEQUENCE [LARGE SCALE GENOMIC DNA]</scope>
    <source>
        <strain evidence="2 3">JCM19232</strain>
    </source>
</reference>
<keyword evidence="1" id="KW-0812">Transmembrane</keyword>
<dbReference type="EMBL" id="BBSA01000009">
    <property type="protein sequence ID" value="GAM63562.1"/>
    <property type="molecule type" value="Genomic_DNA"/>
</dbReference>
<proteinExistence type="predicted"/>
<reference evidence="2 3" key="2">
    <citation type="submission" date="2015-01" db="EMBL/GenBank/DDBJ databases">
        <authorList>
            <consortium name="NBRP consortium"/>
            <person name="Sawabe T."/>
            <person name="Meirelles P."/>
            <person name="Feng G."/>
            <person name="Sayaka M."/>
            <person name="Hattori M."/>
            <person name="Ohkuma M."/>
        </authorList>
    </citation>
    <scope>NUCLEOTIDE SEQUENCE [LARGE SCALE GENOMIC DNA]</scope>
    <source>
        <strain evidence="2 3">JCM19232</strain>
    </source>
</reference>